<feature type="binding site" evidence="20">
    <location>
        <position position="170"/>
    </location>
    <ligand>
        <name>UDP-N-acetyl-alpha-D-glucosamine</name>
        <dbReference type="ChEBI" id="CHEBI:57705"/>
    </ligand>
</feature>
<comment type="pathway">
    <text evidence="3 20">Nucleotide-sugar biosynthesis; UDP-N-acetyl-alpha-D-glucosamine biosynthesis; UDP-N-acetyl-alpha-D-glucosamine from N-acetyl-alpha-D-glucosamine 1-phosphate: step 1/1.</text>
</comment>
<evidence type="ECO:0000256" key="7">
    <source>
        <dbReference type="ARBA" id="ARBA00022679"/>
    </source>
</evidence>
<feature type="binding site" evidence="20">
    <location>
        <position position="422"/>
    </location>
    <ligand>
        <name>acetyl-CoA</name>
        <dbReference type="ChEBI" id="CHEBI:57288"/>
    </ligand>
</feature>
<dbReference type="GO" id="GO:0005737">
    <property type="term" value="C:cytoplasm"/>
    <property type="evidence" value="ECO:0007669"/>
    <property type="project" value="UniProtKB-SubCell"/>
</dbReference>
<dbReference type="GO" id="GO:0009252">
    <property type="term" value="P:peptidoglycan biosynthetic process"/>
    <property type="evidence" value="ECO:0007669"/>
    <property type="project" value="UniProtKB-UniRule"/>
</dbReference>
<feature type="binding site" evidence="20">
    <location>
        <position position="227"/>
    </location>
    <ligand>
        <name>UDP-N-acetyl-alpha-D-glucosamine</name>
        <dbReference type="ChEBI" id="CHEBI:57705"/>
    </ligand>
</feature>
<feature type="binding site" evidence="20">
    <location>
        <begin position="9"/>
        <end position="12"/>
    </location>
    <ligand>
        <name>UDP-N-acetyl-alpha-D-glucosamine</name>
        <dbReference type="ChEBI" id="CHEBI:57705"/>
    </ligand>
</feature>
<dbReference type="InterPro" id="IPR001451">
    <property type="entry name" value="Hexapep"/>
</dbReference>
<keyword evidence="14 20" id="KW-0511">Multifunctional enzyme</keyword>
<dbReference type="NCBIfam" id="TIGR01173">
    <property type="entry name" value="glmU"/>
    <property type="match status" value="1"/>
</dbReference>
<comment type="similarity">
    <text evidence="5 20">In the N-terminal section; belongs to the N-acetylglucosamine-1-phosphate uridyltransferase family.</text>
</comment>
<feature type="region of interest" description="N-acetyltransferase" evidence="20">
    <location>
        <begin position="251"/>
        <end position="457"/>
    </location>
</feature>
<dbReference type="SUPFAM" id="SSF53448">
    <property type="entry name" value="Nucleotide-diphospho-sugar transferases"/>
    <property type="match status" value="1"/>
</dbReference>
<feature type="binding site" evidence="20">
    <location>
        <position position="227"/>
    </location>
    <ligand>
        <name>Mg(2+)</name>
        <dbReference type="ChEBI" id="CHEBI:18420"/>
    </ligand>
</feature>
<feature type="active site" description="Proton acceptor" evidence="20">
    <location>
        <position position="362"/>
    </location>
</feature>
<feature type="binding site" evidence="20">
    <location>
        <position position="23"/>
    </location>
    <ligand>
        <name>UDP-N-acetyl-alpha-D-glucosamine</name>
        <dbReference type="ChEBI" id="CHEBI:57705"/>
    </ligand>
</feature>
<sequence length="457" mass="49990">MNNCYGLILAAGEGKRMKSNLPKVLHRVCGKPMLFHVIDALKGADVDDYIVVIGHKSEVVRASLNENIKTAYQDRQLGTGHAVMCCSDFLKDKEGTVIVLAGDAPLITAETIKNVFEFHINGGYKVTVLTGDVDNPAGFGRIIRDQNGNIEKIVEHKDASEEELKVKEVNSGIYCFDIKLLLESLNKLDNNNAQGEYYLTDVIEILKRQGYSVGAYKVDFTEFMGVNSRVQLAEASEVMRRRIVKRLMDEGVTFIDPNNAYIDAEVKIGRDTIVYPGCVIEGNTEIGEGCIIGPNSRIVNSKIHNGVEVQSSVVLDSIVHDNTSVGPFAYIRPESEIGKNVKIGDFVEIKKSKIGDDTKVSHLTYIGDAEVGRGCNFGCGTVVVNYDGTNKHKTIVKDNAFIGCNTNLVAPVTVEENAYIAAGSTITEDVPSGALAIARAKQVNKEGWLEKKGIWKK</sequence>
<keyword evidence="11 20" id="KW-0460">Magnesium</keyword>
<comment type="subunit">
    <text evidence="20">Homotrimer.</text>
</comment>
<dbReference type="InterPro" id="IPR018357">
    <property type="entry name" value="Hexapep_transf_CS"/>
</dbReference>
<dbReference type="GO" id="GO:0019134">
    <property type="term" value="F:glucosamine-1-phosphate N-acetyltransferase activity"/>
    <property type="evidence" value="ECO:0007669"/>
    <property type="project" value="UniProtKB-UniRule"/>
</dbReference>
<dbReference type="AlphaFoldDB" id="A0A1M5C3F3"/>
<organism evidence="23 24">
    <name type="scientific">Caloramator proteoclasticus DSM 10124</name>
    <dbReference type="NCBI Taxonomy" id="1121262"/>
    <lineage>
        <taxon>Bacteria</taxon>
        <taxon>Bacillati</taxon>
        <taxon>Bacillota</taxon>
        <taxon>Clostridia</taxon>
        <taxon>Eubacteriales</taxon>
        <taxon>Clostridiaceae</taxon>
        <taxon>Caloramator</taxon>
    </lineage>
</organism>
<dbReference type="GO" id="GO:0006048">
    <property type="term" value="P:UDP-N-acetylglucosamine biosynthetic process"/>
    <property type="evidence" value="ECO:0007669"/>
    <property type="project" value="UniProtKB-UniPathway"/>
</dbReference>
<comment type="catalytic activity">
    <reaction evidence="18 20">
        <text>N-acetyl-alpha-D-glucosamine 1-phosphate + UTP + H(+) = UDP-N-acetyl-alpha-D-glucosamine + diphosphate</text>
        <dbReference type="Rhea" id="RHEA:13509"/>
        <dbReference type="ChEBI" id="CHEBI:15378"/>
        <dbReference type="ChEBI" id="CHEBI:33019"/>
        <dbReference type="ChEBI" id="CHEBI:46398"/>
        <dbReference type="ChEBI" id="CHEBI:57705"/>
        <dbReference type="ChEBI" id="CHEBI:57776"/>
        <dbReference type="EC" id="2.7.7.23"/>
    </reaction>
</comment>
<dbReference type="HAMAP" id="MF_01631">
    <property type="entry name" value="GlmU"/>
    <property type="match status" value="1"/>
</dbReference>
<dbReference type="EC" id="2.3.1.157" evidence="20"/>
<dbReference type="GO" id="GO:0003977">
    <property type="term" value="F:UDP-N-acetylglucosamine diphosphorylase activity"/>
    <property type="evidence" value="ECO:0007669"/>
    <property type="project" value="UniProtKB-UniRule"/>
</dbReference>
<dbReference type="EC" id="2.7.7.23" evidence="20"/>
<reference evidence="24" key="1">
    <citation type="submission" date="2016-11" db="EMBL/GenBank/DDBJ databases">
        <authorList>
            <person name="Varghese N."/>
            <person name="Submissions S."/>
        </authorList>
    </citation>
    <scope>NUCLEOTIDE SEQUENCE [LARGE SCALE GENOMIC DNA]</scope>
    <source>
        <strain evidence="24">DSM 10124</strain>
    </source>
</reference>
<dbReference type="SUPFAM" id="SSF51161">
    <property type="entry name" value="Trimeric LpxA-like enzymes"/>
    <property type="match status" value="1"/>
</dbReference>
<evidence type="ECO:0000256" key="19">
    <source>
        <dbReference type="ARBA" id="ARBA00049628"/>
    </source>
</evidence>
<keyword evidence="15 20" id="KW-0012">Acyltransferase</keyword>
<evidence type="ECO:0000256" key="13">
    <source>
        <dbReference type="ARBA" id="ARBA00022984"/>
    </source>
</evidence>
<dbReference type="GO" id="GO:0000902">
    <property type="term" value="P:cell morphogenesis"/>
    <property type="evidence" value="ECO:0007669"/>
    <property type="project" value="UniProtKB-UniRule"/>
</dbReference>
<dbReference type="InterPro" id="IPR005835">
    <property type="entry name" value="NTP_transferase_dom"/>
</dbReference>
<keyword evidence="8 20" id="KW-0548">Nucleotidyltransferase</keyword>
<feature type="binding site" evidence="20">
    <location>
        <position position="140"/>
    </location>
    <ligand>
        <name>UDP-N-acetyl-alpha-D-glucosamine</name>
        <dbReference type="ChEBI" id="CHEBI:57705"/>
    </ligand>
</feature>
<evidence type="ECO:0000256" key="4">
    <source>
        <dbReference type="ARBA" id="ARBA00007707"/>
    </source>
</evidence>
<dbReference type="CDD" id="cd02540">
    <property type="entry name" value="GT2_GlmU_N_bac"/>
    <property type="match status" value="1"/>
</dbReference>
<dbReference type="NCBIfam" id="NF010934">
    <property type="entry name" value="PRK14354.1"/>
    <property type="match status" value="1"/>
</dbReference>
<dbReference type="InterPro" id="IPR056729">
    <property type="entry name" value="GMPPB_C"/>
</dbReference>
<dbReference type="GO" id="GO:0016020">
    <property type="term" value="C:membrane"/>
    <property type="evidence" value="ECO:0007669"/>
    <property type="project" value="GOC"/>
</dbReference>
<evidence type="ECO:0000256" key="9">
    <source>
        <dbReference type="ARBA" id="ARBA00022723"/>
    </source>
</evidence>
<accession>A0A1M5C3F3</accession>
<feature type="binding site" evidence="20">
    <location>
        <position position="332"/>
    </location>
    <ligand>
        <name>UDP-N-acetyl-alpha-D-glucosamine</name>
        <dbReference type="ChEBI" id="CHEBI:57705"/>
    </ligand>
</feature>
<feature type="binding site" evidence="20">
    <location>
        <begin position="78"/>
        <end position="79"/>
    </location>
    <ligand>
        <name>UDP-N-acetyl-alpha-D-glucosamine</name>
        <dbReference type="ChEBI" id="CHEBI:57705"/>
    </ligand>
</feature>
<feature type="region of interest" description="Linker" evidence="20">
    <location>
        <begin position="230"/>
        <end position="250"/>
    </location>
</feature>
<protein>
    <recommendedName>
        <fullName evidence="20">Bifunctional protein GlmU</fullName>
    </recommendedName>
    <domain>
        <recommendedName>
            <fullName evidence="20">UDP-N-acetylglucosamine pyrophosphorylase</fullName>
            <ecNumber evidence="20">2.7.7.23</ecNumber>
        </recommendedName>
        <alternativeName>
            <fullName evidence="20">N-acetylglucosamine-1-phosphate uridyltransferase</fullName>
        </alternativeName>
    </domain>
    <domain>
        <recommendedName>
            <fullName evidence="20">Glucosamine-1-phosphate N-acetyltransferase</fullName>
            <ecNumber evidence="20">2.3.1.157</ecNumber>
        </recommendedName>
    </domain>
</protein>
<evidence type="ECO:0000256" key="11">
    <source>
        <dbReference type="ARBA" id="ARBA00022842"/>
    </source>
</evidence>
<dbReference type="PANTHER" id="PTHR43584">
    <property type="entry name" value="NUCLEOTIDYL TRANSFERASE"/>
    <property type="match status" value="1"/>
</dbReference>
<feature type="binding site" evidence="20">
    <location>
        <position position="376"/>
    </location>
    <ligand>
        <name>UDP-N-acetyl-alpha-D-glucosamine</name>
        <dbReference type="ChEBI" id="CHEBI:57705"/>
    </ligand>
</feature>
<dbReference type="PROSITE" id="PS00101">
    <property type="entry name" value="HEXAPEP_TRANSFERASES"/>
    <property type="match status" value="1"/>
</dbReference>
<dbReference type="GO" id="GO:0008360">
    <property type="term" value="P:regulation of cell shape"/>
    <property type="evidence" value="ECO:0007669"/>
    <property type="project" value="UniProtKB-KW"/>
</dbReference>
<comment type="function">
    <text evidence="19 20">Catalyzes the last two sequential reactions in the de novo biosynthetic pathway for UDP-N-acetylglucosamine (UDP-GlcNAc). The C-terminal domain catalyzes the transfer of acetyl group from acetyl coenzyme A to glucosamine-1-phosphate (GlcN-1-P) to produce N-acetylglucosamine-1-phosphate (GlcNAc-1-P), which is converted into UDP-GlcNAc by the transfer of uridine 5-monophosphate (from uridine 5-triphosphate), a reaction catalyzed by the N-terminal domain.</text>
</comment>
<dbReference type="Gene3D" id="2.160.10.10">
    <property type="entry name" value="Hexapeptide repeat proteins"/>
    <property type="match status" value="1"/>
</dbReference>
<feature type="binding site" evidence="20">
    <location>
        <position position="350"/>
    </location>
    <ligand>
        <name>UDP-N-acetyl-alpha-D-glucosamine</name>
        <dbReference type="ChEBI" id="CHEBI:57705"/>
    </ligand>
</feature>
<evidence type="ECO:0000259" key="22">
    <source>
        <dbReference type="Pfam" id="PF25087"/>
    </source>
</evidence>
<feature type="binding site" evidence="20">
    <location>
        <begin position="385"/>
        <end position="386"/>
    </location>
    <ligand>
        <name>acetyl-CoA</name>
        <dbReference type="ChEBI" id="CHEBI:57288"/>
    </ligand>
</feature>
<dbReference type="Pfam" id="PF00132">
    <property type="entry name" value="Hexapep"/>
    <property type="match status" value="2"/>
</dbReference>
<comment type="catalytic activity">
    <reaction evidence="17 20">
        <text>alpha-D-glucosamine 1-phosphate + acetyl-CoA = N-acetyl-alpha-D-glucosamine 1-phosphate + CoA + H(+)</text>
        <dbReference type="Rhea" id="RHEA:13725"/>
        <dbReference type="ChEBI" id="CHEBI:15378"/>
        <dbReference type="ChEBI" id="CHEBI:57287"/>
        <dbReference type="ChEBI" id="CHEBI:57288"/>
        <dbReference type="ChEBI" id="CHEBI:57776"/>
        <dbReference type="ChEBI" id="CHEBI:58516"/>
        <dbReference type="EC" id="2.3.1.157"/>
    </reaction>
</comment>
<evidence type="ECO:0000256" key="8">
    <source>
        <dbReference type="ARBA" id="ARBA00022695"/>
    </source>
</evidence>
<dbReference type="Proteomes" id="UP000184423">
    <property type="component" value="Unassembled WGS sequence"/>
</dbReference>
<comment type="pathway">
    <text evidence="2 20">Nucleotide-sugar biosynthesis; UDP-N-acetyl-alpha-D-glucosamine biosynthesis; N-acetyl-alpha-D-glucosamine 1-phosphate from alpha-D-glucosamine 6-phosphate (route II): step 2/2.</text>
</comment>
<evidence type="ECO:0000313" key="24">
    <source>
        <dbReference type="Proteomes" id="UP000184423"/>
    </source>
</evidence>
<evidence type="ECO:0000256" key="20">
    <source>
        <dbReference type="HAMAP-Rule" id="MF_01631"/>
    </source>
</evidence>
<evidence type="ECO:0000256" key="16">
    <source>
        <dbReference type="ARBA" id="ARBA00023316"/>
    </source>
</evidence>
<feature type="binding site" evidence="20">
    <location>
        <position position="155"/>
    </location>
    <ligand>
        <name>UDP-N-acetyl-alpha-D-glucosamine</name>
        <dbReference type="ChEBI" id="CHEBI:57705"/>
    </ligand>
</feature>
<evidence type="ECO:0000256" key="14">
    <source>
        <dbReference type="ARBA" id="ARBA00023268"/>
    </source>
</evidence>
<proteinExistence type="inferred from homology"/>
<dbReference type="InterPro" id="IPR050065">
    <property type="entry name" value="GlmU-like"/>
</dbReference>
<comment type="cofactor">
    <cofactor evidence="20">
        <name>Mg(2+)</name>
        <dbReference type="ChEBI" id="CHEBI:18420"/>
    </cofactor>
    <text evidence="20">Binds 1 Mg(2+) ion per subunit.</text>
</comment>
<dbReference type="GO" id="GO:0071555">
    <property type="term" value="P:cell wall organization"/>
    <property type="evidence" value="ECO:0007669"/>
    <property type="project" value="UniProtKB-KW"/>
</dbReference>
<feature type="binding site" evidence="20">
    <location>
        <position position="439"/>
    </location>
    <ligand>
        <name>acetyl-CoA</name>
        <dbReference type="ChEBI" id="CHEBI:57288"/>
    </ligand>
</feature>
<dbReference type="UniPathway" id="UPA00113">
    <property type="reaction ID" value="UER00532"/>
</dbReference>
<evidence type="ECO:0000256" key="15">
    <source>
        <dbReference type="ARBA" id="ARBA00023315"/>
    </source>
</evidence>
<evidence type="ECO:0000256" key="6">
    <source>
        <dbReference type="ARBA" id="ARBA00022490"/>
    </source>
</evidence>
<comment type="subcellular location">
    <subcellularLocation>
        <location evidence="1 20">Cytoplasm</location>
    </subcellularLocation>
</comment>
<dbReference type="InterPro" id="IPR005882">
    <property type="entry name" value="Bifunctional_GlmU"/>
</dbReference>
<keyword evidence="12 20" id="KW-0133">Cell shape</keyword>
<keyword evidence="6 20" id="KW-0963">Cytoplasm</keyword>
<name>A0A1M5C3F3_9CLOT</name>
<keyword evidence="10 20" id="KW-0677">Repeat</keyword>
<evidence type="ECO:0000256" key="2">
    <source>
        <dbReference type="ARBA" id="ARBA00005166"/>
    </source>
</evidence>
<dbReference type="Gene3D" id="3.90.550.10">
    <property type="entry name" value="Spore Coat Polysaccharide Biosynthesis Protein SpsA, Chain A"/>
    <property type="match status" value="1"/>
</dbReference>
<evidence type="ECO:0000256" key="5">
    <source>
        <dbReference type="ARBA" id="ARBA00007947"/>
    </source>
</evidence>
<dbReference type="InterPro" id="IPR011004">
    <property type="entry name" value="Trimer_LpxA-like_sf"/>
</dbReference>
<feature type="binding site" evidence="20">
    <location>
        <position position="365"/>
    </location>
    <ligand>
        <name>UDP-N-acetyl-alpha-D-glucosamine</name>
        <dbReference type="ChEBI" id="CHEBI:57705"/>
    </ligand>
</feature>
<dbReference type="UniPathway" id="UPA00973"/>
<keyword evidence="7 20" id="KW-0808">Transferase</keyword>
<dbReference type="PANTHER" id="PTHR43584:SF3">
    <property type="entry name" value="BIFUNCTIONAL PROTEIN GLMU"/>
    <property type="match status" value="1"/>
</dbReference>
<dbReference type="InterPro" id="IPR029044">
    <property type="entry name" value="Nucleotide-diphossugar_trans"/>
</dbReference>
<dbReference type="InterPro" id="IPR038009">
    <property type="entry name" value="GlmU_C_LbH"/>
</dbReference>
<feature type="region of interest" description="Pyrophosphorylase" evidence="20">
    <location>
        <begin position="1"/>
        <end position="229"/>
    </location>
</feature>
<dbReference type="RefSeq" id="WP_073250366.1">
    <property type="nucleotide sequence ID" value="NZ_FQVG01000095.1"/>
</dbReference>
<evidence type="ECO:0000256" key="3">
    <source>
        <dbReference type="ARBA" id="ARBA00005208"/>
    </source>
</evidence>
<evidence type="ECO:0000259" key="21">
    <source>
        <dbReference type="Pfam" id="PF00483"/>
    </source>
</evidence>
<feature type="domain" description="Mannose-1-phosphate guanyltransferase C-terminal" evidence="22">
    <location>
        <begin position="317"/>
        <end position="383"/>
    </location>
</feature>
<evidence type="ECO:0000256" key="12">
    <source>
        <dbReference type="ARBA" id="ARBA00022960"/>
    </source>
</evidence>
<evidence type="ECO:0000256" key="10">
    <source>
        <dbReference type="ARBA" id="ARBA00022737"/>
    </source>
</evidence>
<evidence type="ECO:0000256" key="18">
    <source>
        <dbReference type="ARBA" id="ARBA00048493"/>
    </source>
</evidence>
<keyword evidence="9 20" id="KW-0479">Metal-binding</keyword>
<comment type="pathway">
    <text evidence="20">Bacterial outer membrane biogenesis; LPS lipid A biosynthesis.</text>
</comment>
<feature type="binding site" evidence="20">
    <location>
        <position position="103"/>
    </location>
    <ligand>
        <name>Mg(2+)</name>
        <dbReference type="ChEBI" id="CHEBI:18420"/>
    </ligand>
</feature>
<dbReference type="Pfam" id="PF25087">
    <property type="entry name" value="GMPPB_C"/>
    <property type="match status" value="1"/>
</dbReference>
<keyword evidence="16 20" id="KW-0961">Cell wall biogenesis/degradation</keyword>
<comment type="similarity">
    <text evidence="4 20">In the C-terminal section; belongs to the transferase hexapeptide repeat family.</text>
</comment>
<dbReference type="Pfam" id="PF00483">
    <property type="entry name" value="NTP_transferase"/>
    <property type="match status" value="1"/>
</dbReference>
<feature type="domain" description="Nucleotidyl transferase" evidence="21">
    <location>
        <begin position="6"/>
        <end position="216"/>
    </location>
</feature>
<dbReference type="CDD" id="cd03353">
    <property type="entry name" value="LbH_GlmU_C"/>
    <property type="match status" value="1"/>
</dbReference>
<evidence type="ECO:0000256" key="1">
    <source>
        <dbReference type="ARBA" id="ARBA00004496"/>
    </source>
</evidence>
<dbReference type="GO" id="GO:0000287">
    <property type="term" value="F:magnesium ion binding"/>
    <property type="evidence" value="ECO:0007669"/>
    <property type="project" value="UniProtKB-UniRule"/>
</dbReference>
<comment type="caution">
    <text evidence="20">Lacks conserved residue(s) required for the propagation of feature annotation.</text>
</comment>
<dbReference type="GO" id="GO:0009245">
    <property type="term" value="P:lipid A biosynthetic process"/>
    <property type="evidence" value="ECO:0007669"/>
    <property type="project" value="UniProtKB-UniRule"/>
</dbReference>
<evidence type="ECO:0000313" key="23">
    <source>
        <dbReference type="EMBL" id="SHF49221.1"/>
    </source>
</evidence>
<feature type="binding site" evidence="20">
    <location>
        <position position="73"/>
    </location>
    <ligand>
        <name>UDP-N-acetyl-alpha-D-glucosamine</name>
        <dbReference type="ChEBI" id="CHEBI:57705"/>
    </ligand>
</feature>
<gene>
    <name evidence="20" type="primary">glmU</name>
    <name evidence="23" type="ORF">SAMN02746091_02639</name>
</gene>
<dbReference type="EMBL" id="FQVG01000095">
    <property type="protein sequence ID" value="SHF49221.1"/>
    <property type="molecule type" value="Genomic_DNA"/>
</dbReference>
<keyword evidence="13 20" id="KW-0573">Peptidoglycan synthesis</keyword>
<evidence type="ECO:0000256" key="17">
    <source>
        <dbReference type="ARBA" id="ARBA00048247"/>
    </source>
</evidence>
<keyword evidence="24" id="KW-1185">Reference proteome</keyword>